<dbReference type="GO" id="GO:0032259">
    <property type="term" value="P:methylation"/>
    <property type="evidence" value="ECO:0007669"/>
    <property type="project" value="UniProtKB-KW"/>
</dbReference>
<gene>
    <name evidence="1" type="ORF">ACFS6I_11340</name>
</gene>
<reference evidence="2" key="1">
    <citation type="journal article" date="2019" name="Int. J. Syst. Evol. Microbiol.">
        <title>The Global Catalogue of Microorganisms (GCM) 10K type strain sequencing project: providing services to taxonomists for standard genome sequencing and annotation.</title>
        <authorList>
            <consortium name="The Broad Institute Genomics Platform"/>
            <consortium name="The Broad Institute Genome Sequencing Center for Infectious Disease"/>
            <person name="Wu L."/>
            <person name="Ma J."/>
        </authorList>
    </citation>
    <scope>NUCLEOTIDE SEQUENCE [LARGE SCALE GENOMIC DNA]</scope>
    <source>
        <strain evidence="2">KCTC 22209</strain>
    </source>
</reference>
<organism evidence="1 2">
    <name type="scientific">Sphingobacterium anhuiense</name>
    <dbReference type="NCBI Taxonomy" id="493780"/>
    <lineage>
        <taxon>Bacteria</taxon>
        <taxon>Pseudomonadati</taxon>
        <taxon>Bacteroidota</taxon>
        <taxon>Sphingobacteriia</taxon>
        <taxon>Sphingobacteriales</taxon>
        <taxon>Sphingobacteriaceae</taxon>
        <taxon>Sphingobacterium</taxon>
    </lineage>
</organism>
<dbReference type="Proteomes" id="UP001597509">
    <property type="component" value="Unassembled WGS sequence"/>
</dbReference>
<comment type="caution">
    <text evidence="1">The sequence shown here is derived from an EMBL/GenBank/DDBJ whole genome shotgun (WGS) entry which is preliminary data.</text>
</comment>
<keyword evidence="1" id="KW-0489">Methyltransferase</keyword>
<evidence type="ECO:0000313" key="1">
    <source>
        <dbReference type="EMBL" id="MFD2904523.1"/>
    </source>
</evidence>
<dbReference type="GO" id="GO:0008168">
    <property type="term" value="F:methyltransferase activity"/>
    <property type="evidence" value="ECO:0007669"/>
    <property type="project" value="UniProtKB-KW"/>
</dbReference>
<dbReference type="RefSeq" id="WP_380920566.1">
    <property type="nucleotide sequence ID" value="NZ_JBHUPE010000004.1"/>
</dbReference>
<dbReference type="EMBL" id="JBHUPE010000004">
    <property type="protein sequence ID" value="MFD2904523.1"/>
    <property type="molecule type" value="Genomic_DNA"/>
</dbReference>
<accession>A0ABW5YVY7</accession>
<name>A0ABW5YVY7_9SPHI</name>
<evidence type="ECO:0000313" key="2">
    <source>
        <dbReference type="Proteomes" id="UP001597509"/>
    </source>
</evidence>
<sequence>MVQIFKTNVTNKKEAKLLAVILSNENPEYKINFDLDDCDNILRIENFEIANHKVIFCLERMGYTCEVLF</sequence>
<keyword evidence="1" id="KW-0808">Transferase</keyword>
<protein>
    <submittedName>
        <fullName evidence="1">Methyltransferase type 11</fullName>
    </submittedName>
</protein>
<proteinExistence type="predicted"/>
<keyword evidence="2" id="KW-1185">Reference proteome</keyword>